<evidence type="ECO:0000259" key="5">
    <source>
        <dbReference type="SMART" id="SM00228"/>
    </source>
</evidence>
<proteinExistence type="inferred from homology"/>
<dbReference type="VEuPathDB" id="FungiDB:PMAA_063470"/>
<dbReference type="PANTHER" id="PTHR12651">
    <property type="entry name" value="26S PROTEASOME NON-ATPASE REGULATORY SUBUNIT 9"/>
    <property type="match status" value="1"/>
</dbReference>
<sequence>MNRDIHAPTVPSGPTTAGTGFRDLTKLSMVELMSEKERIEAELSAYSSVLTSQGVTMATSLTTFDGFPRDDIDVAQIRTTRARIIHLRNDHKEVMKYLEKGLHAHFEALQQAQASSTTPATAVPTQQQNGTHATQNGITETPFARVNTVAPGSPADQAGLKAGDVIRSFGTVNWVNHERLTKVGEVVQQNEGRPLVVKLSRPSESGQGTRELSVSLIPRRDWGGRGLLGCHLVPL</sequence>
<dbReference type="Pfam" id="PF18265">
    <property type="entry name" value="Nas2_N"/>
    <property type="match status" value="1"/>
</dbReference>
<dbReference type="InterPro" id="IPR035269">
    <property type="entry name" value="PSMD9"/>
</dbReference>
<dbReference type="GO" id="GO:0005634">
    <property type="term" value="C:nucleus"/>
    <property type="evidence" value="ECO:0007669"/>
    <property type="project" value="TreeGrafter"/>
</dbReference>
<dbReference type="SUPFAM" id="SSF50156">
    <property type="entry name" value="PDZ domain-like"/>
    <property type="match status" value="1"/>
</dbReference>
<accession>B6QAA1</accession>
<dbReference type="GO" id="GO:0005737">
    <property type="term" value="C:cytoplasm"/>
    <property type="evidence" value="ECO:0007669"/>
    <property type="project" value="TreeGrafter"/>
</dbReference>
<dbReference type="PANTHER" id="PTHR12651:SF1">
    <property type="entry name" value="26S PROTEASOME NON-ATPASE REGULATORY SUBUNIT 9"/>
    <property type="match status" value="1"/>
</dbReference>
<dbReference type="InterPro" id="IPR036034">
    <property type="entry name" value="PDZ_sf"/>
</dbReference>
<evidence type="ECO:0000256" key="4">
    <source>
        <dbReference type="SAM" id="MobiDB-lite"/>
    </source>
</evidence>
<dbReference type="Gene3D" id="6.10.140.1710">
    <property type="match status" value="1"/>
</dbReference>
<dbReference type="Gene3D" id="2.30.42.10">
    <property type="match status" value="1"/>
</dbReference>
<evidence type="ECO:0000256" key="1">
    <source>
        <dbReference type="ARBA" id="ARBA00005256"/>
    </source>
</evidence>
<dbReference type="FunFam" id="2.30.42.10:FF:000107">
    <property type="entry name" value="26S proteasome non-ATPase regulatory subunit 9"/>
    <property type="match status" value="1"/>
</dbReference>
<feature type="region of interest" description="Disordered" evidence="4">
    <location>
        <begin position="1"/>
        <end position="20"/>
    </location>
</feature>
<dbReference type="OrthoDB" id="48625at2759"/>
<dbReference type="InterPro" id="IPR040815">
    <property type="entry name" value="Nas2_N"/>
</dbReference>
<gene>
    <name evidence="6" type="ORF">PMAA_063470</name>
</gene>
<feature type="region of interest" description="Disordered" evidence="4">
    <location>
        <begin position="112"/>
        <end position="135"/>
    </location>
</feature>
<evidence type="ECO:0000313" key="6">
    <source>
        <dbReference type="EMBL" id="EEA25228.1"/>
    </source>
</evidence>
<keyword evidence="7" id="KW-1185">Reference proteome</keyword>
<dbReference type="InterPro" id="IPR001478">
    <property type="entry name" value="PDZ"/>
</dbReference>
<dbReference type="Pfam" id="PF17820">
    <property type="entry name" value="PDZ_6"/>
    <property type="match status" value="1"/>
</dbReference>
<reference evidence="7" key="1">
    <citation type="journal article" date="2015" name="Genome Announc.">
        <title>Genome sequence of the AIDS-associated pathogen Penicillium marneffei (ATCC18224) and its near taxonomic relative Talaromyces stipitatus (ATCC10500).</title>
        <authorList>
            <person name="Nierman W.C."/>
            <person name="Fedorova-Abrams N.D."/>
            <person name="Andrianopoulos A."/>
        </authorList>
    </citation>
    <scope>NUCLEOTIDE SEQUENCE [LARGE SCALE GENOMIC DNA]</scope>
    <source>
        <strain evidence="7">ATCC 18224 / CBS 334.59 / QM 7333</strain>
    </source>
</reference>
<protein>
    <recommendedName>
        <fullName evidence="3">Probable 26S proteasome regulatory subunit p27</fullName>
    </recommendedName>
</protein>
<keyword evidence="2" id="KW-0143">Chaperone</keyword>
<dbReference type="SMART" id="SM00228">
    <property type="entry name" value="PDZ"/>
    <property type="match status" value="1"/>
</dbReference>
<dbReference type="AlphaFoldDB" id="B6QAA1"/>
<organism evidence="6 7">
    <name type="scientific">Talaromyces marneffei (strain ATCC 18224 / CBS 334.59 / QM 7333)</name>
    <name type="common">Penicillium marneffei</name>
    <dbReference type="NCBI Taxonomy" id="441960"/>
    <lineage>
        <taxon>Eukaryota</taxon>
        <taxon>Fungi</taxon>
        <taxon>Dikarya</taxon>
        <taxon>Ascomycota</taxon>
        <taxon>Pezizomycotina</taxon>
        <taxon>Eurotiomycetes</taxon>
        <taxon>Eurotiomycetidae</taxon>
        <taxon>Eurotiales</taxon>
        <taxon>Trichocomaceae</taxon>
        <taxon>Talaromyces</taxon>
        <taxon>Talaromyces sect. Talaromyces</taxon>
    </lineage>
</organism>
<dbReference type="GO" id="GO:0000502">
    <property type="term" value="C:proteasome complex"/>
    <property type="evidence" value="ECO:0007669"/>
    <property type="project" value="UniProtKB-KW"/>
</dbReference>
<evidence type="ECO:0000256" key="3">
    <source>
        <dbReference type="ARBA" id="ARBA00068021"/>
    </source>
</evidence>
<feature type="compositionally biased region" description="Low complexity" evidence="4">
    <location>
        <begin position="112"/>
        <end position="128"/>
    </location>
</feature>
<dbReference type="InterPro" id="IPR041489">
    <property type="entry name" value="PDZ_6"/>
</dbReference>
<feature type="domain" description="PDZ" evidence="5">
    <location>
        <begin position="134"/>
        <end position="203"/>
    </location>
</feature>
<dbReference type="GO" id="GO:0070682">
    <property type="term" value="P:proteasome regulatory particle assembly"/>
    <property type="evidence" value="ECO:0007669"/>
    <property type="project" value="InterPro"/>
</dbReference>
<dbReference type="PhylomeDB" id="B6QAA1"/>
<dbReference type="Proteomes" id="UP000001294">
    <property type="component" value="Unassembled WGS sequence"/>
</dbReference>
<comment type="similarity">
    <text evidence="1">Belongs to the proteasome subunit p27 family.</text>
</comment>
<dbReference type="HOGENOM" id="CLU_073146_0_0_1"/>
<name>B6QAA1_TALMQ</name>
<dbReference type="STRING" id="441960.B6QAA1"/>
<evidence type="ECO:0000313" key="7">
    <source>
        <dbReference type="Proteomes" id="UP000001294"/>
    </source>
</evidence>
<dbReference type="EMBL" id="DS995900">
    <property type="protein sequence ID" value="EEA25228.1"/>
    <property type="molecule type" value="Genomic_DNA"/>
</dbReference>
<evidence type="ECO:0000256" key="2">
    <source>
        <dbReference type="ARBA" id="ARBA00023186"/>
    </source>
</evidence>
<keyword evidence="6" id="KW-0647">Proteasome</keyword>